<comment type="caution">
    <text evidence="2">The sequence shown here is derived from an EMBL/GenBank/DDBJ whole genome shotgun (WGS) entry which is preliminary data.</text>
</comment>
<feature type="transmembrane region" description="Helical" evidence="1">
    <location>
        <begin position="25"/>
        <end position="47"/>
    </location>
</feature>
<accession>A0A8J6Y2W2</accession>
<keyword evidence="1" id="KW-0472">Membrane</keyword>
<proteinExistence type="predicted"/>
<dbReference type="Proteomes" id="UP000648239">
    <property type="component" value="Unassembled WGS sequence"/>
</dbReference>
<sequence length="366" mass="40347">MAGRKQDDKILNPLKRKILRRRFSTAELVFGPLFLVLLVLVGAWIVLQKNNYDPGERDIAFTQLQEDSVEDNLYRRPVELWIEPGTALAGGVPSVDLGILPSSLVGEGWQLDGRLESYDASNLYEKINGAAEQYLAYGFTELNYVTLAQGDNFITLELYDQTSFPNVLGLFSAQGGGTHEVKKNGDMFYFTTPIGAIGGLGNYYFKISGNNESDPVVEKAMSMVQELAALPVSGGGIPLPYRMLTDRLDVAFKQISYIKDNAFQYDFLTEFWFAPLGDGGDARIFLHQAGSADEAAARFGSLVEEQAYEYELQVNEPERAVLQHEYLKTIFAVSRRGDMIYGVDGAGDPAAAEAALARIEEVMTGA</sequence>
<evidence type="ECO:0000313" key="2">
    <source>
        <dbReference type="EMBL" id="MBD3869332.1"/>
    </source>
</evidence>
<dbReference type="InterPro" id="IPR046534">
    <property type="entry name" value="DUF6599"/>
</dbReference>
<reference evidence="2 3" key="1">
    <citation type="submission" date="2020-08" db="EMBL/GenBank/DDBJ databases">
        <title>Acidobacteriota in marine sediments use diverse sulfur dissimilation pathways.</title>
        <authorList>
            <person name="Wasmund K."/>
        </authorList>
    </citation>
    <scope>NUCLEOTIDE SEQUENCE [LARGE SCALE GENOMIC DNA]</scope>
    <source>
        <strain evidence="2">MAG AM4</strain>
    </source>
</reference>
<keyword evidence="1" id="KW-0812">Transmembrane</keyword>
<evidence type="ECO:0000256" key="1">
    <source>
        <dbReference type="SAM" id="Phobius"/>
    </source>
</evidence>
<dbReference type="Pfam" id="PF20244">
    <property type="entry name" value="DUF6599"/>
    <property type="match status" value="1"/>
</dbReference>
<organism evidence="2 3">
    <name type="scientific">Candidatus Polarisedimenticola svalbardensis</name>
    <dbReference type="NCBI Taxonomy" id="2886004"/>
    <lineage>
        <taxon>Bacteria</taxon>
        <taxon>Pseudomonadati</taxon>
        <taxon>Acidobacteriota</taxon>
        <taxon>Candidatus Polarisedimenticolia</taxon>
        <taxon>Candidatus Polarisedimenticolales</taxon>
        <taxon>Candidatus Polarisedimenticolaceae</taxon>
        <taxon>Candidatus Polarisedimenticola</taxon>
    </lineage>
</organism>
<gene>
    <name evidence="2" type="ORF">IFK94_14520</name>
</gene>
<dbReference type="AlphaFoldDB" id="A0A8J6Y2W2"/>
<protein>
    <submittedName>
        <fullName evidence="2">Uncharacterized protein</fullName>
    </submittedName>
</protein>
<name>A0A8J6Y2W2_9BACT</name>
<keyword evidence="1" id="KW-1133">Transmembrane helix</keyword>
<evidence type="ECO:0000313" key="3">
    <source>
        <dbReference type="Proteomes" id="UP000648239"/>
    </source>
</evidence>
<dbReference type="EMBL" id="JACXWD010000076">
    <property type="protein sequence ID" value="MBD3869332.1"/>
    <property type="molecule type" value="Genomic_DNA"/>
</dbReference>